<dbReference type="InterPro" id="IPR043502">
    <property type="entry name" value="DNA/RNA_pol_sf"/>
</dbReference>
<feature type="compositionally biased region" description="Polar residues" evidence="2">
    <location>
        <begin position="258"/>
        <end position="269"/>
    </location>
</feature>
<dbReference type="InterPro" id="IPR012337">
    <property type="entry name" value="RNaseH-like_sf"/>
</dbReference>
<keyword evidence="6" id="KW-1185">Reference proteome</keyword>
<evidence type="ECO:0000259" key="3">
    <source>
        <dbReference type="PROSITE" id="PS50879"/>
    </source>
</evidence>
<evidence type="ECO:0000256" key="2">
    <source>
        <dbReference type="SAM" id="MobiDB-lite"/>
    </source>
</evidence>
<feature type="domain" description="Integrase catalytic" evidence="4">
    <location>
        <begin position="1726"/>
        <end position="1920"/>
    </location>
</feature>
<dbReference type="CDD" id="cd00303">
    <property type="entry name" value="retropepsin_like"/>
    <property type="match status" value="1"/>
</dbReference>
<dbReference type="PROSITE" id="PS50994">
    <property type="entry name" value="INTEGRASE"/>
    <property type="match status" value="1"/>
</dbReference>
<dbReference type="CDD" id="cd01647">
    <property type="entry name" value="RT_LTR"/>
    <property type="match status" value="1"/>
</dbReference>
<dbReference type="SUPFAM" id="SSF56672">
    <property type="entry name" value="DNA/RNA polymerases"/>
    <property type="match status" value="1"/>
</dbReference>
<dbReference type="Pfam" id="PF00078">
    <property type="entry name" value="RVT_1"/>
    <property type="match status" value="1"/>
</dbReference>
<feature type="region of interest" description="Disordered" evidence="2">
    <location>
        <begin position="115"/>
        <end position="172"/>
    </location>
</feature>
<feature type="compositionally biased region" description="Basic and acidic residues" evidence="2">
    <location>
        <begin position="532"/>
        <end position="561"/>
    </location>
</feature>
<accession>A0A835FDU4</accession>
<feature type="region of interest" description="Disordered" evidence="2">
    <location>
        <begin position="776"/>
        <end position="837"/>
    </location>
</feature>
<dbReference type="Gene3D" id="3.10.10.10">
    <property type="entry name" value="HIV Type 1 Reverse Transcriptase, subunit A, domain 1"/>
    <property type="match status" value="1"/>
</dbReference>
<protein>
    <submittedName>
        <fullName evidence="5">Uncharacterized protein</fullName>
    </submittedName>
</protein>
<organism evidence="5 6">
    <name type="scientific">Digitaria exilis</name>
    <dbReference type="NCBI Taxonomy" id="1010633"/>
    <lineage>
        <taxon>Eukaryota</taxon>
        <taxon>Viridiplantae</taxon>
        <taxon>Streptophyta</taxon>
        <taxon>Embryophyta</taxon>
        <taxon>Tracheophyta</taxon>
        <taxon>Spermatophyta</taxon>
        <taxon>Magnoliopsida</taxon>
        <taxon>Liliopsida</taxon>
        <taxon>Poales</taxon>
        <taxon>Poaceae</taxon>
        <taxon>PACMAD clade</taxon>
        <taxon>Panicoideae</taxon>
        <taxon>Panicodae</taxon>
        <taxon>Paniceae</taxon>
        <taxon>Anthephorinae</taxon>
        <taxon>Digitaria</taxon>
    </lineage>
</organism>
<feature type="region of interest" description="Disordered" evidence="2">
    <location>
        <begin position="501"/>
        <end position="578"/>
    </location>
</feature>
<dbReference type="GO" id="GO:0015074">
    <property type="term" value="P:DNA integration"/>
    <property type="evidence" value="ECO:0007669"/>
    <property type="project" value="InterPro"/>
</dbReference>
<dbReference type="PANTHER" id="PTHR48475:SF1">
    <property type="entry name" value="RNASE H TYPE-1 DOMAIN-CONTAINING PROTEIN"/>
    <property type="match status" value="1"/>
</dbReference>
<evidence type="ECO:0000256" key="1">
    <source>
        <dbReference type="ARBA" id="ARBA00023172"/>
    </source>
</evidence>
<comment type="caution">
    <text evidence="5">The sequence shown here is derived from an EMBL/GenBank/DDBJ whole genome shotgun (WGS) entry which is preliminary data.</text>
</comment>
<feature type="region of interest" description="Disordered" evidence="2">
    <location>
        <begin position="257"/>
        <end position="317"/>
    </location>
</feature>
<proteinExistence type="predicted"/>
<dbReference type="Pfam" id="PF17919">
    <property type="entry name" value="RT_RNaseH_2"/>
    <property type="match status" value="1"/>
</dbReference>
<feature type="region of interest" description="Disordered" evidence="2">
    <location>
        <begin position="866"/>
        <end position="893"/>
    </location>
</feature>
<dbReference type="InterPro" id="IPR021109">
    <property type="entry name" value="Peptidase_aspartic_dom_sf"/>
</dbReference>
<reference evidence="5" key="1">
    <citation type="submission" date="2020-07" db="EMBL/GenBank/DDBJ databases">
        <title>Genome sequence and genetic diversity analysis of an under-domesticated orphan crop, white fonio (Digitaria exilis).</title>
        <authorList>
            <person name="Bennetzen J.L."/>
            <person name="Chen S."/>
            <person name="Ma X."/>
            <person name="Wang X."/>
            <person name="Yssel A.E.J."/>
            <person name="Chaluvadi S.R."/>
            <person name="Johnson M."/>
            <person name="Gangashetty P."/>
            <person name="Hamidou F."/>
            <person name="Sanogo M.D."/>
            <person name="Zwaenepoel A."/>
            <person name="Wallace J."/>
            <person name="Van De Peer Y."/>
            <person name="Van Deynze A."/>
        </authorList>
    </citation>
    <scope>NUCLEOTIDE SEQUENCE</scope>
    <source>
        <tissue evidence="5">Leaves</tissue>
    </source>
</reference>
<dbReference type="InterPro" id="IPR036397">
    <property type="entry name" value="RNaseH_sf"/>
</dbReference>
<dbReference type="InterPro" id="IPR000477">
    <property type="entry name" value="RT_dom"/>
</dbReference>
<evidence type="ECO:0000313" key="6">
    <source>
        <dbReference type="Proteomes" id="UP000636709"/>
    </source>
</evidence>
<sequence>MEVQVLKQGQGVHTLRDTLPTVAAYDTDPATEGHIGCPVAGEDAERIRKLALEIQQHFEIAGLGPGADEEAQATPVAGNDALHEHHIPPSIEDAAAGRRIPARRRALRGCLAFSLSSPPGSSKRAGARPAQRSVESGAPPPPPRCGNQGSGRDGPCASGPEGEMPAAELESRRKPGVNLVSINRRHFGAVRGIYSASIVTKFEAGASFVFGSWLCIANQEGELQHQLRDEVAAPASPRAQTTPSTWRPKQIQARADHVNSTPVKGQDQATCPRLPGGLRITSESRQGSTIRTVTATPRVPRNPGSSPCGTKTSPRGSRAPQFPFGLTNSAVIHQKHLKKKVLQPRRATSDLVMTSTPSGVIVHWPDMDPEVALLEANVPSTVRDILPLLPFQEGRELPSCVILNDHSDEEVVSDDAPTEEGETDADRELRVERNRNRALRRRFIQRKNLNSEFDKEGIFNSPVANILFGVSVFEGFQTTPEINLAKARLESAAVMVDRLDGGRSASKSKSSSRHQAPSARRQSSHYGSSAGRTKDMTRPHEEPRRPREEPPRSQRREEPRSARSHVTPNDARNDIIRIREGRATSHVADSAGRCDAPNPDALPCYTRAIRVSSFPRKFKPPGIANFDGKQDPNIWLRRYSSAIEASGGDDISKMLYFPVAMEQGPLTWLESLHPDSIDSWHRLKKAFVSNYQGSFECPGSKYELRACKQKPDESLRDYNRRFFAIKASCVPIPDSEVIDYFQEGMTDRSLFRDFGHNRPRDLEEFRALVSNWMDTDDQERERYGKRPNNPGRKNQEDHRDQPRDSFQRNGNNPRKRPNNTVATVQTVRAAKSPQQRREEFNKLLKKRCPYHPDSKHTMGECTLLRETFSTPNKKQKTDGDGDDRHDKGDSGFPDITNTVNVIFGGMAVSDTSRNRKNARREAYAAEPAVVTPLRWSDTTITWSREDQWTEITSPGRYPLVLETVVANSRLTKVLIDGGSGLNLIFAKTLKSMGLDTSALQPADTPFYGIVPGKTAIPLGQITLPVTYGTASNYRTEFIKFEVADFDTSYHAILGRPALAKFMAIPHYTYLVLKMPGPHGVLSLRGDIKRSYLCDKEAVEYAVRAASTIDRQELQPLAATVVEEDDDAPTQKKTRAIKPVEKESALVDFLRAQADIFATKPSDMPGVPKELIEHKLDLDKSAKPKKQRLRRFATERREAIKKELAKLLAAGFIKEVFYSDWLANPVLVRKKNSNEWRMCVDYTDLNKHCKKDPFGLPRIDQVIDSTAGCTLLCFLDCYSGYHQISLKEEDQIKTSFITPYGAYCYTTMPFGLKNAGATYQRAIQGCLQDQLHQNVEAYVDDVVVKTRNPEDLIADLTETFDNLRKWRWKLNPAKCVFGVPSGKLLGFIISERGTEANPEKIATLMNMEPPRTVKDVMKLTGCMAALNRFISKLGERGTEFFKLLKKQDRFQWTQEAQVAFDKLKLFLTTPPVLTAPLPGEDLLLYISATTNVVSAAIVVERDEEGHLQKIQRPVYFMSEVLSDSKSRYPHVQKILYAVLMTSRKLRHYFDTYKIIVVTGYPIGEILHNQDATWRIAKWAVELGTYSIEFRSRTAMKSQVLTDFISECTEHNLPVVTTKPEHWIMYFDGSLKLEGGGAGVLLISPRGDQLKYVLQIQFAVTNNAAEYEALLHGMKMAITLSIKRLLVYGDSMLVIKQVNKDWNRNHEDMDAYCEEVRKLEKHFLGIEFHHVERDYNVAADVLSKLGSSRAEVPSGVFVNELSKPSISVAVNSDDTTSAPEVMLIDATWSAPIKDYILHDKLPAEKAEAQQIARPSRTIVGKAFRAGFYWPTALHDAEEIFWDYCEDRSIEVSYASVAHPRANGQVERANGMLLDGLKARMERTLKKAEGRWMKELFPVVWGLRSQPSKATGQSPFFLVYGSEAVLPVDVMHGAPRVEEFQEAMADEQRMLEVDTAEEVRLAVLLHNAAYLQGLRRFHDKNVKTRSF</sequence>
<evidence type="ECO:0000313" key="5">
    <source>
        <dbReference type="EMBL" id="KAF8745039.1"/>
    </source>
</evidence>
<dbReference type="CDD" id="cd09279">
    <property type="entry name" value="RNase_HI_like"/>
    <property type="match status" value="1"/>
</dbReference>
<dbReference type="Gene3D" id="3.30.70.270">
    <property type="match status" value="2"/>
</dbReference>
<feature type="domain" description="RNase H type-1" evidence="3">
    <location>
        <begin position="1617"/>
        <end position="1746"/>
    </location>
</feature>
<dbReference type="OrthoDB" id="779804at2759"/>
<feature type="compositionally biased region" description="Polar residues" evidence="2">
    <location>
        <begin position="281"/>
        <end position="295"/>
    </location>
</feature>
<dbReference type="InterPro" id="IPR001584">
    <property type="entry name" value="Integrase_cat-core"/>
</dbReference>
<dbReference type="Pfam" id="PF03732">
    <property type="entry name" value="Retrotrans_gag"/>
    <property type="match status" value="1"/>
</dbReference>
<dbReference type="InterPro" id="IPR002156">
    <property type="entry name" value="RNaseH_domain"/>
</dbReference>
<dbReference type="InterPro" id="IPR005162">
    <property type="entry name" value="Retrotrans_gag_dom"/>
</dbReference>
<keyword evidence="1" id="KW-0233">DNA recombination</keyword>
<gene>
    <name evidence="5" type="ORF">HU200_013449</name>
</gene>
<dbReference type="Gene3D" id="3.30.420.10">
    <property type="entry name" value="Ribonuclease H-like superfamily/Ribonuclease H"/>
    <property type="match status" value="2"/>
</dbReference>
<dbReference type="Pfam" id="PF13456">
    <property type="entry name" value="RVT_3"/>
    <property type="match status" value="1"/>
</dbReference>
<dbReference type="PANTHER" id="PTHR48475">
    <property type="entry name" value="RIBONUCLEASE H"/>
    <property type="match status" value="1"/>
</dbReference>
<dbReference type="GO" id="GO:0004523">
    <property type="term" value="F:RNA-DNA hybrid ribonuclease activity"/>
    <property type="evidence" value="ECO:0007669"/>
    <property type="project" value="InterPro"/>
</dbReference>
<evidence type="ECO:0000259" key="4">
    <source>
        <dbReference type="PROSITE" id="PS50994"/>
    </source>
</evidence>
<feature type="compositionally biased region" description="Basic and acidic residues" evidence="2">
    <location>
        <begin position="875"/>
        <end position="889"/>
    </location>
</feature>
<feature type="compositionally biased region" description="Basic and acidic residues" evidence="2">
    <location>
        <begin position="793"/>
        <end position="806"/>
    </location>
</feature>
<feature type="compositionally biased region" description="Polar residues" evidence="2">
    <location>
        <begin position="520"/>
        <end position="531"/>
    </location>
</feature>
<dbReference type="EMBL" id="JACEFO010001238">
    <property type="protein sequence ID" value="KAF8745039.1"/>
    <property type="molecule type" value="Genomic_DNA"/>
</dbReference>
<name>A0A835FDU4_9POAL</name>
<dbReference type="SUPFAM" id="SSF53098">
    <property type="entry name" value="Ribonuclease H-like"/>
    <property type="match status" value="2"/>
</dbReference>
<dbReference type="Proteomes" id="UP000636709">
    <property type="component" value="Unassembled WGS sequence"/>
</dbReference>
<feature type="compositionally biased region" description="Polar residues" evidence="2">
    <location>
        <begin position="303"/>
        <end position="315"/>
    </location>
</feature>
<dbReference type="PROSITE" id="PS50879">
    <property type="entry name" value="RNASE_H_1"/>
    <property type="match status" value="1"/>
</dbReference>
<dbReference type="Gene3D" id="2.40.70.10">
    <property type="entry name" value="Acid Proteases"/>
    <property type="match status" value="1"/>
</dbReference>
<dbReference type="InterPro" id="IPR043128">
    <property type="entry name" value="Rev_trsase/Diguanyl_cyclase"/>
</dbReference>
<dbReference type="GO" id="GO:0006310">
    <property type="term" value="P:DNA recombination"/>
    <property type="evidence" value="ECO:0007669"/>
    <property type="project" value="UniProtKB-KW"/>
</dbReference>
<dbReference type="GO" id="GO:0003676">
    <property type="term" value="F:nucleic acid binding"/>
    <property type="evidence" value="ECO:0007669"/>
    <property type="project" value="InterPro"/>
</dbReference>
<dbReference type="InterPro" id="IPR041577">
    <property type="entry name" value="RT_RNaseH_2"/>
</dbReference>